<evidence type="ECO:0000256" key="1">
    <source>
        <dbReference type="ARBA" id="ARBA00001946"/>
    </source>
</evidence>
<dbReference type="AlphaFoldDB" id="Q3ANS9"/>
<evidence type="ECO:0000256" key="9">
    <source>
        <dbReference type="ARBA" id="ARBA00038276"/>
    </source>
</evidence>
<dbReference type="GO" id="GO:0016779">
    <property type="term" value="F:nucleotidyltransferase activity"/>
    <property type="evidence" value="ECO:0007669"/>
    <property type="project" value="UniProtKB-KW"/>
</dbReference>
<dbReference type="HOGENOM" id="CLU_130257_10_0_10"/>
<evidence type="ECO:0000256" key="7">
    <source>
        <dbReference type="ARBA" id="ARBA00022840"/>
    </source>
</evidence>
<dbReference type="InterPro" id="IPR052038">
    <property type="entry name" value="Type-VII_TA_antitoxin"/>
</dbReference>
<sequence length="95" mass="11105">MQRDEILSILSNHKAEFSERYRFKKLGIFGSVARNSASTTSDIDIVVDMEPNILLRAQFKEELEQLLGSKIDLIRYWAKMNAYLKARIDQEAYYV</sequence>
<dbReference type="CDD" id="cd05403">
    <property type="entry name" value="NT_KNTase_like"/>
    <property type="match status" value="1"/>
</dbReference>
<organism evidence="11">
    <name type="scientific">Chlorobium chlorochromatii (strain CaD3)</name>
    <dbReference type="NCBI Taxonomy" id="340177"/>
    <lineage>
        <taxon>Bacteria</taxon>
        <taxon>Pseudomonadati</taxon>
        <taxon>Chlorobiota</taxon>
        <taxon>Chlorobiia</taxon>
        <taxon>Chlorobiales</taxon>
        <taxon>Chlorobiaceae</taxon>
        <taxon>Chlorobium/Pelodictyon group</taxon>
        <taxon>Chlorobium</taxon>
    </lineage>
</organism>
<dbReference type="GO" id="GO:0046872">
    <property type="term" value="F:metal ion binding"/>
    <property type="evidence" value="ECO:0007669"/>
    <property type="project" value="UniProtKB-KW"/>
</dbReference>
<dbReference type="Gene3D" id="3.30.460.10">
    <property type="entry name" value="Beta Polymerase, domain 2"/>
    <property type="match status" value="1"/>
</dbReference>
<accession>Q3ANS9</accession>
<dbReference type="STRING" id="340177.Cag_0015"/>
<name>Q3ANS9_CHLCH</name>
<dbReference type="KEGG" id="cch:Cag_0015"/>
<evidence type="ECO:0000256" key="4">
    <source>
        <dbReference type="ARBA" id="ARBA00022695"/>
    </source>
</evidence>
<reference evidence="11" key="1">
    <citation type="submission" date="2005-08" db="EMBL/GenBank/DDBJ databases">
        <title>Complete sequence of Chlorobium chlorochromatii CaD3.</title>
        <authorList>
            <person name="Copeland A."/>
            <person name="Lucas S."/>
            <person name="Lapidus A."/>
            <person name="Barry K."/>
            <person name="Detter J.C."/>
            <person name="Glavina T."/>
            <person name="Hammon N."/>
            <person name="Israni S."/>
            <person name="Pitluck S."/>
            <person name="Bryant D."/>
            <person name="Schmutz J."/>
            <person name="Larimer F."/>
            <person name="Land M."/>
            <person name="Kyrpides N."/>
            <person name="Ivanova N."/>
            <person name="Richardson P."/>
        </authorList>
    </citation>
    <scope>NUCLEOTIDE SEQUENCE [LARGE SCALE GENOMIC DNA]</scope>
    <source>
        <strain evidence="11">CaD3</strain>
    </source>
</reference>
<dbReference type="PANTHER" id="PTHR33571:SF14">
    <property type="entry name" value="PROTEIN ADENYLYLTRANSFERASE MJ0435-RELATED"/>
    <property type="match status" value="1"/>
</dbReference>
<keyword evidence="5" id="KW-0479">Metal-binding</keyword>
<dbReference type="EMBL" id="CP000108">
    <property type="protein sequence ID" value="ABB27294.1"/>
    <property type="molecule type" value="Genomic_DNA"/>
</dbReference>
<evidence type="ECO:0000256" key="2">
    <source>
        <dbReference type="ARBA" id="ARBA00022649"/>
    </source>
</evidence>
<keyword evidence="2" id="KW-1277">Toxin-antitoxin system</keyword>
<dbReference type="InterPro" id="IPR002934">
    <property type="entry name" value="Polymerase_NTP_transf_dom"/>
</dbReference>
<dbReference type="eggNOG" id="COG1669">
    <property type="taxonomic scope" value="Bacteria"/>
</dbReference>
<proteinExistence type="inferred from homology"/>
<keyword evidence="7" id="KW-0067">ATP-binding</keyword>
<keyword evidence="6" id="KW-0547">Nucleotide-binding</keyword>
<evidence type="ECO:0000256" key="3">
    <source>
        <dbReference type="ARBA" id="ARBA00022679"/>
    </source>
</evidence>
<dbReference type="OrthoDB" id="9809668at2"/>
<feature type="domain" description="Polymerase nucleotidyl transferase" evidence="10">
    <location>
        <begin position="11"/>
        <end position="87"/>
    </location>
</feature>
<comment type="cofactor">
    <cofactor evidence="1">
        <name>Mg(2+)</name>
        <dbReference type="ChEBI" id="CHEBI:18420"/>
    </cofactor>
</comment>
<evidence type="ECO:0000256" key="8">
    <source>
        <dbReference type="ARBA" id="ARBA00022842"/>
    </source>
</evidence>
<dbReference type="PANTHER" id="PTHR33571">
    <property type="entry name" value="SSL8005 PROTEIN"/>
    <property type="match status" value="1"/>
</dbReference>
<evidence type="ECO:0000256" key="5">
    <source>
        <dbReference type="ARBA" id="ARBA00022723"/>
    </source>
</evidence>
<dbReference type="Pfam" id="PF01909">
    <property type="entry name" value="NTP_transf_2"/>
    <property type="match status" value="1"/>
</dbReference>
<evidence type="ECO:0000313" key="11">
    <source>
        <dbReference type="EMBL" id="ABB27294.1"/>
    </source>
</evidence>
<evidence type="ECO:0000259" key="10">
    <source>
        <dbReference type="Pfam" id="PF01909"/>
    </source>
</evidence>
<gene>
    <name evidence="11" type="ordered locus">Cag_0015</name>
</gene>
<protein>
    <recommendedName>
        <fullName evidence="10">Polymerase nucleotidyl transferase domain-containing protein</fullName>
    </recommendedName>
</protein>
<keyword evidence="3" id="KW-0808">Transferase</keyword>
<comment type="similarity">
    <text evidence="9">Belongs to the MntA antitoxin family.</text>
</comment>
<dbReference type="GO" id="GO:0005524">
    <property type="term" value="F:ATP binding"/>
    <property type="evidence" value="ECO:0007669"/>
    <property type="project" value="UniProtKB-KW"/>
</dbReference>
<dbReference type="SUPFAM" id="SSF81301">
    <property type="entry name" value="Nucleotidyltransferase"/>
    <property type="match status" value="1"/>
</dbReference>
<keyword evidence="4" id="KW-0548">Nucleotidyltransferase</keyword>
<keyword evidence="8" id="KW-0460">Magnesium</keyword>
<dbReference type="InterPro" id="IPR043519">
    <property type="entry name" value="NT_sf"/>
</dbReference>
<evidence type="ECO:0000256" key="6">
    <source>
        <dbReference type="ARBA" id="ARBA00022741"/>
    </source>
</evidence>